<reference evidence="1 2" key="1">
    <citation type="submission" date="2016-10" db="EMBL/GenBank/DDBJ databases">
        <authorList>
            <person name="de Groot N.N."/>
        </authorList>
    </citation>
    <scope>NUCLEOTIDE SEQUENCE [LARGE SCALE GENOMIC DNA]</scope>
    <source>
        <strain evidence="1 2">KH2T6</strain>
    </source>
</reference>
<name>A0A1H7I7Q9_RUMAL</name>
<dbReference type="AlphaFoldDB" id="A0A1H7I7Q9"/>
<organism evidence="1 2">
    <name type="scientific">Ruminococcus albus</name>
    <dbReference type="NCBI Taxonomy" id="1264"/>
    <lineage>
        <taxon>Bacteria</taxon>
        <taxon>Bacillati</taxon>
        <taxon>Bacillota</taxon>
        <taxon>Clostridia</taxon>
        <taxon>Eubacteriales</taxon>
        <taxon>Oscillospiraceae</taxon>
        <taxon>Ruminococcus</taxon>
    </lineage>
</organism>
<dbReference type="RefSeq" id="WP_170844259.1">
    <property type="nucleotide sequence ID" value="NZ_FOAT01000003.1"/>
</dbReference>
<evidence type="ECO:0000313" key="2">
    <source>
        <dbReference type="Proteomes" id="UP000186015"/>
    </source>
</evidence>
<evidence type="ECO:0000313" key="1">
    <source>
        <dbReference type="EMBL" id="SEK57862.1"/>
    </source>
</evidence>
<proteinExistence type="predicted"/>
<dbReference type="EMBL" id="FOAT01000003">
    <property type="protein sequence ID" value="SEK57862.1"/>
    <property type="molecule type" value="Genomic_DNA"/>
</dbReference>
<protein>
    <submittedName>
        <fullName evidence="1">Uncharacterized protein</fullName>
    </submittedName>
</protein>
<dbReference type="Proteomes" id="UP000186015">
    <property type="component" value="Unassembled WGS sequence"/>
</dbReference>
<sequence length="48" mass="5419">MEYQLDEVIRQVLALMQAEAALSEEEKNAAKEKIGDILTKEGILNEEN</sequence>
<accession>A0A1H7I7Q9</accession>
<gene>
    <name evidence="1" type="ORF">SAMN05216469_103257</name>
</gene>